<dbReference type="EMBL" id="JAVRJZ010000006">
    <property type="protein sequence ID" value="KAK2721861.1"/>
    <property type="molecule type" value="Genomic_DNA"/>
</dbReference>
<evidence type="ECO:0000256" key="1">
    <source>
        <dbReference type="ARBA" id="ARBA00004496"/>
    </source>
</evidence>
<keyword evidence="6" id="KW-0547">Nucleotide-binding</keyword>
<comment type="similarity">
    <text evidence="2 8 9">Belongs to the glutamine synthetase family.</text>
</comment>
<keyword evidence="5" id="KW-0436">Ligase</keyword>
<comment type="subcellular location">
    <subcellularLocation>
        <location evidence="1">Cytoplasm</location>
    </subcellularLocation>
</comment>
<dbReference type="EC" id="6.3.1.2" evidence="3"/>
<evidence type="ECO:0000256" key="10">
    <source>
        <dbReference type="SAM" id="Phobius"/>
    </source>
</evidence>
<dbReference type="GO" id="GO:0005524">
    <property type="term" value="F:ATP binding"/>
    <property type="evidence" value="ECO:0007669"/>
    <property type="project" value="UniProtKB-KW"/>
</dbReference>
<dbReference type="FunFam" id="3.30.590.10:FF:000011">
    <property type="entry name" value="Glutamine synthetase"/>
    <property type="match status" value="1"/>
</dbReference>
<dbReference type="SMART" id="SM01230">
    <property type="entry name" value="Gln-synt_C"/>
    <property type="match status" value="1"/>
</dbReference>
<protein>
    <recommendedName>
        <fullName evidence="3">glutamine synthetase</fullName>
        <ecNumber evidence="3">6.3.1.2</ecNumber>
    </recommendedName>
</protein>
<dbReference type="SUPFAM" id="SSF55931">
    <property type="entry name" value="Glutamine synthetase/guanido kinase"/>
    <property type="match status" value="1"/>
</dbReference>
<evidence type="ECO:0000256" key="9">
    <source>
        <dbReference type="RuleBase" id="RU000384"/>
    </source>
</evidence>
<evidence type="ECO:0000256" key="5">
    <source>
        <dbReference type="ARBA" id="ARBA00022598"/>
    </source>
</evidence>
<dbReference type="PANTHER" id="PTHR20852">
    <property type="entry name" value="GLUTAMINE SYNTHETASE"/>
    <property type="match status" value="1"/>
</dbReference>
<organism evidence="12 13">
    <name type="scientific">Artemia franciscana</name>
    <name type="common">Brine shrimp</name>
    <name type="synonym">Artemia sanfranciscana</name>
    <dbReference type="NCBI Taxonomy" id="6661"/>
    <lineage>
        <taxon>Eukaryota</taxon>
        <taxon>Metazoa</taxon>
        <taxon>Ecdysozoa</taxon>
        <taxon>Arthropoda</taxon>
        <taxon>Crustacea</taxon>
        <taxon>Branchiopoda</taxon>
        <taxon>Anostraca</taxon>
        <taxon>Artemiidae</taxon>
        <taxon>Artemia</taxon>
    </lineage>
</organism>
<evidence type="ECO:0000256" key="3">
    <source>
        <dbReference type="ARBA" id="ARBA00012937"/>
    </source>
</evidence>
<evidence type="ECO:0000256" key="7">
    <source>
        <dbReference type="ARBA" id="ARBA00022840"/>
    </source>
</evidence>
<sequence length="470" mass="49429">MFFHRAAPAYGAGQGAAGYGSAPPVDNYAQAPAYNAAPAVPAQASYNAQPQQAFAAPAYPEQGSYSAPAQAAAPYQAQASYNAQPQQAFAASGYPEQGAYSAPAQAAAPYQAQPSYSAPAQPAVGYAAQESYSAPLEAAAQYQAPAATGYDQPAAYSAQVPAATGYDQPAAYSAQAPAAYAPAAASYDAPAPAYGAQPQEYHAPNNQGYYYYYYPVKAGKKGIKLPKASFPSFKGMWDGMKGHASGLFNSFGGGNTYAKRRSADEDTTLIGLGITSIILLIIAFGLLISVPLIDITTDDQVGQVFYNVNLGGLGIPNASYTKLNIQGLIGRSIGGFHLSDYFTMDTLNSLAKTVLKALVEGPYYCGVGANKIFGRDIVEAHYRACLFAGIKICGTNAEVMPSQWEYQVGPCEGVTAADDLWVSRYILHRVAEDFGVNITLDCKPMTGPWNGSAMTPNFSTKAMRDDNGIL</sequence>
<evidence type="ECO:0000256" key="2">
    <source>
        <dbReference type="ARBA" id="ARBA00009897"/>
    </source>
</evidence>
<feature type="domain" description="GS catalytic" evidence="11">
    <location>
        <begin position="316"/>
        <end position="470"/>
    </location>
</feature>
<comment type="caution">
    <text evidence="12">The sequence shown here is derived from an EMBL/GenBank/DDBJ whole genome shotgun (WGS) entry which is preliminary data.</text>
</comment>
<dbReference type="GO" id="GO:0005737">
    <property type="term" value="C:cytoplasm"/>
    <property type="evidence" value="ECO:0007669"/>
    <property type="project" value="UniProtKB-SubCell"/>
</dbReference>
<keyword evidence="7" id="KW-0067">ATP-binding</keyword>
<dbReference type="GO" id="GO:0004356">
    <property type="term" value="F:glutamine synthetase activity"/>
    <property type="evidence" value="ECO:0007669"/>
    <property type="project" value="UniProtKB-EC"/>
</dbReference>
<keyword evidence="13" id="KW-1185">Reference proteome</keyword>
<evidence type="ECO:0000256" key="8">
    <source>
        <dbReference type="PROSITE-ProRule" id="PRU01331"/>
    </source>
</evidence>
<keyword evidence="10" id="KW-0472">Membrane</keyword>
<dbReference type="InterPro" id="IPR050292">
    <property type="entry name" value="Glutamine_Synthetase"/>
</dbReference>
<evidence type="ECO:0000313" key="13">
    <source>
        <dbReference type="Proteomes" id="UP001187531"/>
    </source>
</evidence>
<dbReference type="AlphaFoldDB" id="A0AA88ICV8"/>
<dbReference type="Proteomes" id="UP001187531">
    <property type="component" value="Unassembled WGS sequence"/>
</dbReference>
<proteinExistence type="inferred from homology"/>
<keyword evidence="10" id="KW-0812">Transmembrane</keyword>
<gene>
    <name evidence="12" type="ORF">QYM36_003989</name>
</gene>
<evidence type="ECO:0000313" key="12">
    <source>
        <dbReference type="EMBL" id="KAK2721861.1"/>
    </source>
</evidence>
<dbReference type="GO" id="GO:0006542">
    <property type="term" value="P:glutamine biosynthetic process"/>
    <property type="evidence" value="ECO:0007669"/>
    <property type="project" value="TreeGrafter"/>
</dbReference>
<feature type="transmembrane region" description="Helical" evidence="10">
    <location>
        <begin position="269"/>
        <end position="293"/>
    </location>
</feature>
<evidence type="ECO:0000256" key="4">
    <source>
        <dbReference type="ARBA" id="ARBA00022490"/>
    </source>
</evidence>
<name>A0AA88ICV8_ARTSF</name>
<dbReference type="Gene3D" id="3.30.590.10">
    <property type="entry name" value="Glutamine synthetase/guanido kinase, catalytic domain"/>
    <property type="match status" value="1"/>
</dbReference>
<reference evidence="12" key="1">
    <citation type="submission" date="2023-07" db="EMBL/GenBank/DDBJ databases">
        <title>Chromosome-level genome assembly of Artemia franciscana.</title>
        <authorList>
            <person name="Jo E."/>
        </authorList>
    </citation>
    <scope>NUCLEOTIDE SEQUENCE</scope>
    <source>
        <tissue evidence="12">Whole body</tissue>
    </source>
</reference>
<dbReference type="InterPro" id="IPR014746">
    <property type="entry name" value="Gln_synth/guanido_kin_cat_dom"/>
</dbReference>
<dbReference type="PANTHER" id="PTHR20852:SF57">
    <property type="entry name" value="GLUTAMINE SYNTHETASE 2 CYTOPLASMIC"/>
    <property type="match status" value="1"/>
</dbReference>
<keyword evidence="4" id="KW-0963">Cytoplasm</keyword>
<dbReference type="PROSITE" id="PS51987">
    <property type="entry name" value="GS_CATALYTIC"/>
    <property type="match status" value="1"/>
</dbReference>
<dbReference type="InterPro" id="IPR008146">
    <property type="entry name" value="Gln_synth_cat_dom"/>
</dbReference>
<evidence type="ECO:0000256" key="6">
    <source>
        <dbReference type="ARBA" id="ARBA00022741"/>
    </source>
</evidence>
<accession>A0AA88ICV8</accession>
<evidence type="ECO:0000259" key="11">
    <source>
        <dbReference type="PROSITE" id="PS51987"/>
    </source>
</evidence>
<dbReference type="Pfam" id="PF00120">
    <property type="entry name" value="Gln-synt_C"/>
    <property type="match status" value="1"/>
</dbReference>
<keyword evidence="10" id="KW-1133">Transmembrane helix</keyword>